<dbReference type="AlphaFoldDB" id="A0A482VK89"/>
<protein>
    <submittedName>
        <fullName evidence="1">Uncharacterized protein</fullName>
    </submittedName>
</protein>
<organism evidence="1 2">
    <name type="scientific">Asbolus verrucosus</name>
    <name type="common">Desert ironclad beetle</name>
    <dbReference type="NCBI Taxonomy" id="1661398"/>
    <lineage>
        <taxon>Eukaryota</taxon>
        <taxon>Metazoa</taxon>
        <taxon>Ecdysozoa</taxon>
        <taxon>Arthropoda</taxon>
        <taxon>Hexapoda</taxon>
        <taxon>Insecta</taxon>
        <taxon>Pterygota</taxon>
        <taxon>Neoptera</taxon>
        <taxon>Endopterygota</taxon>
        <taxon>Coleoptera</taxon>
        <taxon>Polyphaga</taxon>
        <taxon>Cucujiformia</taxon>
        <taxon>Tenebrionidae</taxon>
        <taxon>Pimeliinae</taxon>
        <taxon>Asbolus</taxon>
    </lineage>
</organism>
<accession>A0A482VK89</accession>
<proteinExistence type="predicted"/>
<dbReference type="OrthoDB" id="10502182at2759"/>
<sequence length="56" mass="6395">MDRLVLEPLFIPSVQSNEGALQSASSSLFVDTRSRPKRAVSYLPRRHTRSCTIRTY</sequence>
<comment type="caution">
    <text evidence="1">The sequence shown here is derived from an EMBL/GenBank/DDBJ whole genome shotgun (WGS) entry which is preliminary data.</text>
</comment>
<gene>
    <name evidence="1" type="ORF">BDFB_011870</name>
</gene>
<keyword evidence="2" id="KW-1185">Reference proteome</keyword>
<reference evidence="1 2" key="1">
    <citation type="submission" date="2017-03" db="EMBL/GenBank/DDBJ databases">
        <title>Genome of the blue death feigning beetle - Asbolus verrucosus.</title>
        <authorList>
            <person name="Rider S.D."/>
        </authorList>
    </citation>
    <scope>NUCLEOTIDE SEQUENCE [LARGE SCALE GENOMIC DNA]</scope>
    <source>
        <strain evidence="1">Butters</strain>
        <tissue evidence="1">Head and leg muscle</tissue>
    </source>
</reference>
<evidence type="ECO:0000313" key="1">
    <source>
        <dbReference type="EMBL" id="RZC33084.1"/>
    </source>
</evidence>
<dbReference type="Proteomes" id="UP000292052">
    <property type="component" value="Unassembled WGS sequence"/>
</dbReference>
<dbReference type="EMBL" id="QDEB01092219">
    <property type="protein sequence ID" value="RZC33084.1"/>
    <property type="molecule type" value="Genomic_DNA"/>
</dbReference>
<name>A0A482VK89_ASBVE</name>
<evidence type="ECO:0000313" key="2">
    <source>
        <dbReference type="Proteomes" id="UP000292052"/>
    </source>
</evidence>